<accession>A0ABT8TG68</accession>
<protein>
    <submittedName>
        <fullName evidence="1">Tryptophan 7-halogenase</fullName>
    </submittedName>
</protein>
<dbReference type="PIRSF" id="PIRSF011396">
    <property type="entry name" value="Trp_halogenase"/>
    <property type="match status" value="1"/>
</dbReference>
<dbReference type="InterPro" id="IPR050816">
    <property type="entry name" value="Flavin-dep_Halogenase_NPB"/>
</dbReference>
<comment type="caution">
    <text evidence="1">The sequence shown here is derived from an EMBL/GenBank/DDBJ whole genome shotgun (WGS) entry which is preliminary data.</text>
</comment>
<dbReference type="PANTHER" id="PTHR43747">
    <property type="entry name" value="FAD-BINDING PROTEIN"/>
    <property type="match status" value="1"/>
</dbReference>
<proteinExistence type="predicted"/>
<dbReference type="Pfam" id="PF04820">
    <property type="entry name" value="Trp_halogenase"/>
    <property type="match status" value="1"/>
</dbReference>
<dbReference type="InterPro" id="IPR033856">
    <property type="entry name" value="Trp_halogen"/>
</dbReference>
<organism evidence="1 2">
    <name type="scientific">Gilvimarinus algae</name>
    <dbReference type="NCBI Taxonomy" id="3058037"/>
    <lineage>
        <taxon>Bacteria</taxon>
        <taxon>Pseudomonadati</taxon>
        <taxon>Pseudomonadota</taxon>
        <taxon>Gammaproteobacteria</taxon>
        <taxon>Cellvibrionales</taxon>
        <taxon>Cellvibrionaceae</taxon>
        <taxon>Gilvimarinus</taxon>
    </lineage>
</organism>
<dbReference type="EMBL" id="JAULRT010000060">
    <property type="protein sequence ID" value="MDO3383069.1"/>
    <property type="molecule type" value="Genomic_DNA"/>
</dbReference>
<dbReference type="InterPro" id="IPR036188">
    <property type="entry name" value="FAD/NAD-bd_sf"/>
</dbReference>
<reference evidence="1" key="1">
    <citation type="submission" date="2023-07" db="EMBL/GenBank/DDBJ databases">
        <title>Gilvimarinus algae sp. nov., isolated from the surface of Kelp.</title>
        <authorList>
            <person name="Sun Y.Y."/>
            <person name="Gong Y."/>
            <person name="Du Z.J."/>
        </authorList>
    </citation>
    <scope>NUCLEOTIDE SEQUENCE</scope>
    <source>
        <strain evidence="1">SDUM040014</strain>
    </source>
</reference>
<dbReference type="Gene3D" id="3.50.50.60">
    <property type="entry name" value="FAD/NAD(P)-binding domain"/>
    <property type="match status" value="1"/>
</dbReference>
<dbReference type="InterPro" id="IPR006905">
    <property type="entry name" value="Flavin_halogenase"/>
</dbReference>
<gene>
    <name evidence="1" type="ORF">QWI16_12895</name>
</gene>
<name>A0ABT8TG68_9GAMM</name>
<evidence type="ECO:0000313" key="2">
    <source>
        <dbReference type="Proteomes" id="UP001168380"/>
    </source>
</evidence>
<dbReference type="RefSeq" id="WP_302713773.1">
    <property type="nucleotide sequence ID" value="NZ_JAULRT010000060.1"/>
</dbReference>
<dbReference type="SUPFAM" id="SSF51905">
    <property type="entry name" value="FAD/NAD(P)-binding domain"/>
    <property type="match status" value="1"/>
</dbReference>
<dbReference type="Proteomes" id="UP001168380">
    <property type="component" value="Unassembled WGS sequence"/>
</dbReference>
<sequence length="496" mass="55759">MDNTIKKIVIVGGGTAGWMSAALLKKVLGPVVQITLVESEQIATVGVGEASIPPIQHVNKVLGIDEAEFLRETRATMKLAIRFENWYRDGEGYFHTFGAAGQSSAFCQFHHYWVRARQAGLSESLWHYDLNYRAACEGRFAKLATADTRLEMPYAYHFDAGLYGAYLRKVSEALGVERVEGLVEKVQLNSDTGVVESLHLAGGKCLEGDFFIDCSGFRGLLIQQALGVGFDDWSHWLPCDRAVAVPSERFVKTLPYTRAIARPNGWQWRIPLQHRNGNGLVYSSRFLSDDEAAAQLLANLESEPLAEPRITRFRTGRARAPWRGNVVAVGLASGFLEPLESTSIHLIQSAIVRLLKYFPHGGIHPQVVAQYNHQSRLEYEQVRDFLILHYRLNRRDDSDFWRQLAQMSIPHSLEHKLSLFAEQGVLLRENNDLFAESSWLQVMLGQGIEPADYHPQAKAMSDGQLRDFLAHTEQMKMAPLAQMPEHDAFLHLYTGG</sequence>
<evidence type="ECO:0000313" key="1">
    <source>
        <dbReference type="EMBL" id="MDO3383069.1"/>
    </source>
</evidence>
<dbReference type="PANTHER" id="PTHR43747:SF4">
    <property type="entry name" value="FLAVIN-DEPENDENT TRYPTOPHAN HALOGENASE"/>
    <property type="match status" value="1"/>
</dbReference>
<keyword evidence="2" id="KW-1185">Reference proteome</keyword>